<dbReference type="InterPro" id="IPR004839">
    <property type="entry name" value="Aminotransferase_I/II_large"/>
</dbReference>
<accession>A0A9W6DNL1</accession>
<dbReference type="Proteomes" id="UP001143548">
    <property type="component" value="Unassembled WGS sequence"/>
</dbReference>
<dbReference type="SUPFAM" id="SSF53383">
    <property type="entry name" value="PLP-dependent transferases"/>
    <property type="match status" value="1"/>
</dbReference>
<feature type="coiled-coil region" evidence="6">
    <location>
        <begin position="464"/>
        <end position="491"/>
    </location>
</feature>
<evidence type="ECO:0000256" key="3">
    <source>
        <dbReference type="ARBA" id="ARBA00022576"/>
    </source>
</evidence>
<evidence type="ECO:0000256" key="5">
    <source>
        <dbReference type="ARBA" id="ARBA00022898"/>
    </source>
</evidence>
<keyword evidence="4" id="KW-0808">Transferase</keyword>
<dbReference type="GO" id="GO:0008793">
    <property type="term" value="F:aromatic-amino-acid transaminase activity"/>
    <property type="evidence" value="ECO:0007669"/>
    <property type="project" value="TreeGrafter"/>
</dbReference>
<dbReference type="InterPro" id="IPR015424">
    <property type="entry name" value="PyrdxlP-dep_Trfase"/>
</dbReference>
<organism evidence="9 10">
    <name type="scientific">Aspergillus brasiliensis</name>
    <dbReference type="NCBI Taxonomy" id="319629"/>
    <lineage>
        <taxon>Eukaryota</taxon>
        <taxon>Fungi</taxon>
        <taxon>Dikarya</taxon>
        <taxon>Ascomycota</taxon>
        <taxon>Pezizomycotina</taxon>
        <taxon>Eurotiomycetes</taxon>
        <taxon>Eurotiomycetidae</taxon>
        <taxon>Eurotiales</taxon>
        <taxon>Aspergillaceae</taxon>
        <taxon>Aspergillus</taxon>
        <taxon>Aspergillus subgen. Circumdati</taxon>
    </lineage>
</organism>
<dbReference type="InterPro" id="IPR015421">
    <property type="entry name" value="PyrdxlP-dep_Trfase_major"/>
</dbReference>
<dbReference type="CDD" id="cd00609">
    <property type="entry name" value="AAT_like"/>
    <property type="match status" value="1"/>
</dbReference>
<evidence type="ECO:0000256" key="1">
    <source>
        <dbReference type="ARBA" id="ARBA00001933"/>
    </source>
</evidence>
<evidence type="ECO:0000256" key="7">
    <source>
        <dbReference type="SAM" id="MobiDB-lite"/>
    </source>
</evidence>
<feature type="compositionally biased region" description="Polar residues" evidence="7">
    <location>
        <begin position="239"/>
        <end position="248"/>
    </location>
</feature>
<feature type="region of interest" description="Disordered" evidence="7">
    <location>
        <begin position="239"/>
        <end position="268"/>
    </location>
</feature>
<dbReference type="GO" id="GO:0047536">
    <property type="term" value="F:2-aminoadipate transaminase activity"/>
    <property type="evidence" value="ECO:0007669"/>
    <property type="project" value="TreeGrafter"/>
</dbReference>
<evidence type="ECO:0000313" key="9">
    <source>
        <dbReference type="EMBL" id="GKZ22025.1"/>
    </source>
</evidence>
<dbReference type="EMBL" id="BROQ01000046">
    <property type="protein sequence ID" value="GKZ22025.1"/>
    <property type="molecule type" value="Genomic_DNA"/>
</dbReference>
<dbReference type="GO" id="GO:0009074">
    <property type="term" value="P:aromatic amino acid family catabolic process"/>
    <property type="evidence" value="ECO:0007669"/>
    <property type="project" value="TreeGrafter"/>
</dbReference>
<dbReference type="Pfam" id="PF00155">
    <property type="entry name" value="Aminotran_1_2"/>
    <property type="match status" value="1"/>
</dbReference>
<evidence type="ECO:0000256" key="4">
    <source>
        <dbReference type="ARBA" id="ARBA00022679"/>
    </source>
</evidence>
<feature type="region of interest" description="Disordered" evidence="7">
    <location>
        <begin position="32"/>
        <end position="51"/>
    </location>
</feature>
<feature type="compositionally biased region" description="Polar residues" evidence="7">
    <location>
        <begin position="257"/>
        <end position="266"/>
    </location>
</feature>
<dbReference type="AlphaFoldDB" id="A0A9W6DNL1"/>
<evidence type="ECO:0000259" key="8">
    <source>
        <dbReference type="Pfam" id="PF00155"/>
    </source>
</evidence>
<keyword evidence="6" id="KW-0175">Coiled coil</keyword>
<proteinExistence type="inferred from homology"/>
<dbReference type="InterPro" id="IPR050859">
    <property type="entry name" value="Class-I_PLP-dep_aminotransf"/>
</dbReference>
<sequence length="547" mass="60504">MTRLQSTEIQALRATAPPLPLIVAPAVSSEQYKSPYNRTKPPAKRLDNHFSIDSRDFGGSALKKGSSPIGPRKIISLGTGRPTADYYPWESITLNEESPEPTVIRNTTKSNLESVPNGREQGHSAHTISKHGATYNLSIALNYCLANGSAHLLRFITEHVELVHNPPYADWATFLSCGATAAMEMAFRIFCNRGDTVLAEQYTYPGTIESAALNGVKVQGIEMDADGLRPDVLDRVLSSWDSSNSQSPKPRVLYTIPTGQNPTGVSQPLERRRAIYDVAEKHDLIIIEDDPYYFLRMGPYHDHPYGANGTNGTGTDANNSASEDDKATSIFHSQSIPSYLTLDVSGRVVRLDSAAKILAPGLRAGWVTAPTHVIEKFTAYQEVSTLAVSGPSQLMLWHLLDETWGHDGFTAWLAHLSREYRWRRDVLLDACNDYLPKEVVQWNTPEYGMFLWVKIDWTQHPQAKVLSEASLEELDAQVVALEEKIAAKALEKGVLVTKGSLFSSNKGLNSQLHFRMTFAAAEEGDLKEGVRLFAEAVREEFGLCESN</sequence>
<dbReference type="GO" id="GO:0030170">
    <property type="term" value="F:pyridoxal phosphate binding"/>
    <property type="evidence" value="ECO:0007669"/>
    <property type="project" value="InterPro"/>
</dbReference>
<evidence type="ECO:0000256" key="6">
    <source>
        <dbReference type="SAM" id="Coils"/>
    </source>
</evidence>
<protein>
    <recommendedName>
        <fullName evidence="8">Aminotransferase class I/classII large domain-containing protein</fullName>
    </recommendedName>
</protein>
<dbReference type="PANTHER" id="PTHR42790">
    <property type="entry name" value="AMINOTRANSFERASE"/>
    <property type="match status" value="1"/>
</dbReference>
<keyword evidence="5" id="KW-0663">Pyridoxal phosphate</keyword>
<feature type="domain" description="Aminotransferase class I/classII large" evidence="8">
    <location>
        <begin position="172"/>
        <end position="530"/>
    </location>
</feature>
<gene>
    <name evidence="9" type="ORF">AbraCBS73388_007955</name>
</gene>
<dbReference type="GO" id="GO:0006571">
    <property type="term" value="P:tyrosine biosynthetic process"/>
    <property type="evidence" value="ECO:0007669"/>
    <property type="project" value="TreeGrafter"/>
</dbReference>
<dbReference type="GO" id="GO:0019878">
    <property type="term" value="P:lysine biosynthetic process via aminoadipic acid"/>
    <property type="evidence" value="ECO:0007669"/>
    <property type="project" value="TreeGrafter"/>
</dbReference>
<comment type="caution">
    <text evidence="9">The sequence shown here is derived from an EMBL/GenBank/DDBJ whole genome shotgun (WGS) entry which is preliminary data.</text>
</comment>
<comment type="similarity">
    <text evidence="2">Belongs to the class-I pyridoxal-phosphate-dependent aminotransferase family.</text>
</comment>
<evidence type="ECO:0000256" key="2">
    <source>
        <dbReference type="ARBA" id="ARBA00007441"/>
    </source>
</evidence>
<name>A0A9W6DNL1_9EURO</name>
<reference evidence="9" key="1">
    <citation type="submission" date="2022-07" db="EMBL/GenBank/DDBJ databases">
        <title>Taxonomy of Aspergillus series Nigri: significant species reduction supported by multi-species coalescent approaches.</title>
        <authorList>
            <person name="Bian C."/>
            <person name="Kusuya Y."/>
            <person name="Sklenar F."/>
            <person name="D'hooge E."/>
            <person name="Yaguchi T."/>
            <person name="Takahashi H."/>
            <person name="Hubka V."/>
        </authorList>
    </citation>
    <scope>NUCLEOTIDE SEQUENCE</scope>
    <source>
        <strain evidence="9">CBS 733.88</strain>
    </source>
</reference>
<dbReference type="PANTHER" id="PTHR42790:SF21">
    <property type="entry name" value="AROMATIC_AMINOADIPATE AMINOTRANSFERASE 1"/>
    <property type="match status" value="1"/>
</dbReference>
<keyword evidence="3" id="KW-0032">Aminotransferase</keyword>
<evidence type="ECO:0000313" key="10">
    <source>
        <dbReference type="Proteomes" id="UP001143548"/>
    </source>
</evidence>
<comment type="cofactor">
    <cofactor evidence="1">
        <name>pyridoxal 5'-phosphate</name>
        <dbReference type="ChEBI" id="CHEBI:597326"/>
    </cofactor>
</comment>
<dbReference type="Gene3D" id="3.40.640.10">
    <property type="entry name" value="Type I PLP-dependent aspartate aminotransferase-like (Major domain)"/>
    <property type="match status" value="1"/>
</dbReference>